<proteinExistence type="predicted"/>
<dbReference type="OrthoDB" id="124164at2759"/>
<sequence>MTERGAKAEIIETYNLGDLNSRISFFLALLNLSTLFRPVVDLIQPLDILAGNMEKKHVKLAPIGLLSPPENVHQLLTALRDILKALVALHAINLMHRDLRWENVLKYAGKGDKWFLIDFDEGASSPAAKVNRLKAESHAPEILSSSHTVKVDI</sequence>
<dbReference type="AlphaFoldDB" id="A0A8T1TKV0"/>
<name>A0A8T1TKV0_9STRA</name>
<gene>
    <name evidence="2" type="ORF">JG687_00019540</name>
</gene>
<evidence type="ECO:0000313" key="2">
    <source>
        <dbReference type="EMBL" id="KAG6941624.1"/>
    </source>
</evidence>
<dbReference type="Proteomes" id="UP000688947">
    <property type="component" value="Unassembled WGS sequence"/>
</dbReference>
<dbReference type="InterPro" id="IPR040976">
    <property type="entry name" value="Pkinase_fungal"/>
</dbReference>
<dbReference type="GO" id="GO:0004672">
    <property type="term" value="F:protein kinase activity"/>
    <property type="evidence" value="ECO:0007669"/>
    <property type="project" value="InterPro"/>
</dbReference>
<feature type="domain" description="Protein kinase" evidence="1">
    <location>
        <begin position="1"/>
        <end position="153"/>
    </location>
</feature>
<protein>
    <recommendedName>
        <fullName evidence="1">Protein kinase domain-containing protein</fullName>
    </recommendedName>
</protein>
<evidence type="ECO:0000313" key="3">
    <source>
        <dbReference type="Proteomes" id="UP000688947"/>
    </source>
</evidence>
<dbReference type="Pfam" id="PF17667">
    <property type="entry name" value="Pkinase_fungal"/>
    <property type="match status" value="1"/>
</dbReference>
<evidence type="ECO:0000259" key="1">
    <source>
        <dbReference type="PROSITE" id="PS50011"/>
    </source>
</evidence>
<dbReference type="PROSITE" id="PS50011">
    <property type="entry name" value="PROTEIN_KINASE_DOM"/>
    <property type="match status" value="1"/>
</dbReference>
<dbReference type="GO" id="GO:0005524">
    <property type="term" value="F:ATP binding"/>
    <property type="evidence" value="ECO:0007669"/>
    <property type="project" value="InterPro"/>
</dbReference>
<organism evidence="2 3">
    <name type="scientific">Phytophthora cactorum</name>
    <dbReference type="NCBI Taxonomy" id="29920"/>
    <lineage>
        <taxon>Eukaryota</taxon>
        <taxon>Sar</taxon>
        <taxon>Stramenopiles</taxon>
        <taxon>Oomycota</taxon>
        <taxon>Peronosporomycetes</taxon>
        <taxon>Peronosporales</taxon>
        <taxon>Peronosporaceae</taxon>
        <taxon>Phytophthora</taxon>
    </lineage>
</organism>
<dbReference type="EMBL" id="JAENGZ010003421">
    <property type="protein sequence ID" value="KAG6941624.1"/>
    <property type="molecule type" value="Genomic_DNA"/>
</dbReference>
<dbReference type="InterPro" id="IPR000719">
    <property type="entry name" value="Prot_kinase_dom"/>
</dbReference>
<accession>A0A8T1TKV0</accession>
<comment type="caution">
    <text evidence="2">The sequence shown here is derived from an EMBL/GenBank/DDBJ whole genome shotgun (WGS) entry which is preliminary data.</text>
</comment>
<reference evidence="2" key="1">
    <citation type="submission" date="2021-01" db="EMBL/GenBank/DDBJ databases">
        <title>Phytophthora aleatoria, a newly-described species from Pinus radiata is distinct from Phytophthora cactorum isolates based on comparative genomics.</title>
        <authorList>
            <person name="Mcdougal R."/>
            <person name="Panda P."/>
            <person name="Williams N."/>
            <person name="Studholme D.J."/>
        </authorList>
    </citation>
    <scope>NUCLEOTIDE SEQUENCE</scope>
    <source>
        <strain evidence="2">NZFS 3830</strain>
    </source>
</reference>